<dbReference type="Proteomes" id="UP000694570">
    <property type="component" value="Unplaced"/>
</dbReference>
<dbReference type="Proteomes" id="UP000694722">
    <property type="component" value="Unplaced"/>
</dbReference>
<dbReference type="InterPro" id="IPR039752">
    <property type="entry name" value="F-box_only"/>
</dbReference>
<sequence length="307" mass="34805">YGGSQSRGRIGGNSCHPVGVPVPELEAEEALGLNQLPSELLLMLLSHMPPRTLIRHCCPVCRRWHALVDCQVLWLIILAWDHHALWPVLQTCLPPIEDTKPSILGRFCVCRPVGRTLMSSNPEGDMQGTSPWAAECFLKPVVHGWEAWAVEGNLEVMPRVHLQICFLWYHKEKQILDLQEEGLWPELLDSGKLEICVSDWWNGQQGNDDLYHLIVQLPDANRSILGHFYAFSHPTGHNGTHLFFCLQASHVFSSFKKGVHFVSLEHWVRNLSLSERYQVYLSNSSAIVRVRPSSSRPVFAKQPDPAF</sequence>
<dbReference type="InterPro" id="IPR001810">
    <property type="entry name" value="F-box_dom"/>
</dbReference>
<dbReference type="PROSITE" id="PS51114">
    <property type="entry name" value="FBA"/>
    <property type="match status" value="1"/>
</dbReference>
<evidence type="ECO:0000259" key="2">
    <source>
        <dbReference type="PROSITE" id="PS51114"/>
    </source>
</evidence>
<proteinExistence type="predicted"/>
<name>A0A8D1URQ6_PIG</name>
<evidence type="ECO:0000259" key="1">
    <source>
        <dbReference type="PROSITE" id="PS50181"/>
    </source>
</evidence>
<protein>
    <recommendedName>
        <fullName evidence="5">F-box domain-containing protein</fullName>
    </recommendedName>
</protein>
<dbReference type="AlphaFoldDB" id="A0A8D1URQ6"/>
<feature type="domain" description="F-box" evidence="1">
    <location>
        <begin position="30"/>
        <end position="77"/>
    </location>
</feature>
<dbReference type="GO" id="GO:0005737">
    <property type="term" value="C:cytoplasm"/>
    <property type="evidence" value="ECO:0007669"/>
    <property type="project" value="UniProtKB-ARBA"/>
</dbReference>
<dbReference type="Gene3D" id="1.20.1280.50">
    <property type="match status" value="1"/>
</dbReference>
<dbReference type="PANTHER" id="PTHR12125">
    <property type="entry name" value="F-BOX ONLY PROTEIN 6-LIKE PROTEIN"/>
    <property type="match status" value="1"/>
</dbReference>
<dbReference type="Gene3D" id="2.60.120.260">
    <property type="entry name" value="Galactose-binding domain-like"/>
    <property type="match status" value="1"/>
</dbReference>
<dbReference type="Proteomes" id="UP000694723">
    <property type="component" value="Unplaced"/>
</dbReference>
<feature type="domain" description="FBA" evidence="2">
    <location>
        <begin position="107"/>
        <end position="290"/>
    </location>
</feature>
<evidence type="ECO:0008006" key="5">
    <source>
        <dbReference type="Google" id="ProtNLM"/>
    </source>
</evidence>
<reference evidence="3" key="1">
    <citation type="submission" date="2025-05" db="UniProtKB">
        <authorList>
            <consortium name="Ensembl"/>
        </authorList>
    </citation>
    <scope>IDENTIFICATION</scope>
</reference>
<dbReference type="InterPro" id="IPR008979">
    <property type="entry name" value="Galactose-bd-like_sf"/>
</dbReference>
<dbReference type="SUPFAM" id="SSF81383">
    <property type="entry name" value="F-box domain"/>
    <property type="match status" value="1"/>
</dbReference>
<dbReference type="InterPro" id="IPR007397">
    <property type="entry name" value="F-box-assoc_dom"/>
</dbReference>
<accession>A0A8D1URQ6</accession>
<dbReference type="SMART" id="SM01198">
    <property type="entry name" value="FBA"/>
    <property type="match status" value="1"/>
</dbReference>
<dbReference type="Pfam" id="PF12937">
    <property type="entry name" value="F-box-like"/>
    <property type="match status" value="1"/>
</dbReference>
<dbReference type="Ensembl" id="ENSSSCT00040056680.1">
    <property type="protein sequence ID" value="ENSSSCP00040023570.1"/>
    <property type="gene ID" value="ENSSSCG00040041988.1"/>
</dbReference>
<dbReference type="PROSITE" id="PS50181">
    <property type="entry name" value="FBOX"/>
    <property type="match status" value="1"/>
</dbReference>
<dbReference type="InterPro" id="IPR036047">
    <property type="entry name" value="F-box-like_dom_sf"/>
</dbReference>
<dbReference type="PANTHER" id="PTHR12125:SF9">
    <property type="entry name" value="F-BOX ONLY PROTEIN 27"/>
    <property type="match status" value="1"/>
</dbReference>
<evidence type="ECO:0000313" key="4">
    <source>
        <dbReference type="Proteomes" id="UP000694723"/>
    </source>
</evidence>
<dbReference type="Pfam" id="PF04300">
    <property type="entry name" value="FBA"/>
    <property type="match status" value="1"/>
</dbReference>
<dbReference type="Ensembl" id="ENSSSCT00060031149.1">
    <property type="protein sequence ID" value="ENSSSCP00060013371.1"/>
    <property type="gene ID" value="ENSSSCG00060022930.1"/>
</dbReference>
<organism evidence="3 4">
    <name type="scientific">Sus scrofa</name>
    <name type="common">Pig</name>
    <dbReference type="NCBI Taxonomy" id="9823"/>
    <lineage>
        <taxon>Eukaryota</taxon>
        <taxon>Metazoa</taxon>
        <taxon>Chordata</taxon>
        <taxon>Craniata</taxon>
        <taxon>Vertebrata</taxon>
        <taxon>Euteleostomi</taxon>
        <taxon>Mammalia</taxon>
        <taxon>Eutheria</taxon>
        <taxon>Laurasiatheria</taxon>
        <taxon>Artiodactyla</taxon>
        <taxon>Suina</taxon>
        <taxon>Suidae</taxon>
        <taxon>Sus</taxon>
    </lineage>
</organism>
<dbReference type="SUPFAM" id="SSF49785">
    <property type="entry name" value="Galactose-binding domain-like"/>
    <property type="match status" value="1"/>
</dbReference>
<evidence type="ECO:0000313" key="3">
    <source>
        <dbReference type="Ensembl" id="ENSSSCP00060013371.1"/>
    </source>
</evidence>
<dbReference type="Ensembl" id="ENSSSCT00030087103.1">
    <property type="protein sequence ID" value="ENSSSCP00030040206.1"/>
    <property type="gene ID" value="ENSSSCG00030062254.1"/>
</dbReference>